<accession>A0A915HQ07</accession>
<dbReference type="AlphaFoldDB" id="A0A915HQ07"/>
<sequence length="88" mass="10379">MGKTKIVGKNRACSLTVDLDRTPSMPECNSRNFDHLTSFLTGNFPWFYIFFSTLKRLHRAENFDERHYKSLISIENGRIIKNCRHRSL</sequence>
<name>A0A915HQ07_ROMCU</name>
<dbReference type="WBParaSite" id="nRc.2.0.1.t03555-RA">
    <property type="protein sequence ID" value="nRc.2.0.1.t03555-RA"/>
    <property type="gene ID" value="nRc.2.0.1.g03555"/>
</dbReference>
<protein>
    <submittedName>
        <fullName evidence="2">Uncharacterized protein</fullName>
    </submittedName>
</protein>
<evidence type="ECO:0000313" key="1">
    <source>
        <dbReference type="Proteomes" id="UP000887565"/>
    </source>
</evidence>
<keyword evidence="1" id="KW-1185">Reference proteome</keyword>
<dbReference type="Proteomes" id="UP000887565">
    <property type="component" value="Unplaced"/>
</dbReference>
<evidence type="ECO:0000313" key="2">
    <source>
        <dbReference type="WBParaSite" id="nRc.2.0.1.t03555-RA"/>
    </source>
</evidence>
<proteinExistence type="predicted"/>
<reference evidence="2" key="1">
    <citation type="submission" date="2022-11" db="UniProtKB">
        <authorList>
            <consortium name="WormBaseParasite"/>
        </authorList>
    </citation>
    <scope>IDENTIFICATION</scope>
</reference>
<organism evidence="1 2">
    <name type="scientific">Romanomermis culicivorax</name>
    <name type="common">Nematode worm</name>
    <dbReference type="NCBI Taxonomy" id="13658"/>
    <lineage>
        <taxon>Eukaryota</taxon>
        <taxon>Metazoa</taxon>
        <taxon>Ecdysozoa</taxon>
        <taxon>Nematoda</taxon>
        <taxon>Enoplea</taxon>
        <taxon>Dorylaimia</taxon>
        <taxon>Mermithida</taxon>
        <taxon>Mermithoidea</taxon>
        <taxon>Mermithidae</taxon>
        <taxon>Romanomermis</taxon>
    </lineage>
</organism>